<evidence type="ECO:0000313" key="3">
    <source>
        <dbReference type="Proteomes" id="UP000288507"/>
    </source>
</evidence>
<evidence type="ECO:0000313" key="2">
    <source>
        <dbReference type="EMBL" id="RTJ79591.1"/>
    </source>
</evidence>
<dbReference type="Proteomes" id="UP000287197">
    <property type="component" value="Unassembled WGS sequence"/>
</dbReference>
<reference evidence="1" key="1">
    <citation type="submission" date="2018-01" db="EMBL/GenBank/DDBJ databases">
        <authorList>
            <person name="Kovanen S."/>
            <person name="Nieminen T."/>
            <person name="Pohja-Mykra M."/>
            <person name="Raunio-Saarnisto M."/>
            <person name="Sauvala M."/>
            <person name="Fredriksson-Ahomaa M."/>
            <person name="Hanninen M.-L."/>
            <person name="Kivisto R."/>
        </authorList>
    </citation>
    <scope>NUCLEOTIDE SEQUENCE</scope>
    <source>
        <strain evidence="1">SO-26</strain>
    </source>
</reference>
<gene>
    <name evidence="2" type="ORF">C3H57_04270</name>
    <name evidence="1" type="ORF">C3I27_03455</name>
</gene>
<dbReference type="RefSeq" id="WP_126232150.1">
    <property type="nucleotide sequence ID" value="NZ_PQZD01000003.1"/>
</dbReference>
<dbReference type="EMBL" id="PRBV01000005">
    <property type="protein sequence ID" value="RTJ79591.1"/>
    <property type="molecule type" value="Genomic_DNA"/>
</dbReference>
<accession>A0A430VBI1</accession>
<dbReference type="Gene3D" id="1.10.10.10">
    <property type="entry name" value="Winged helix-like DNA-binding domain superfamily/Winged helix DNA-binding domain"/>
    <property type="match status" value="1"/>
</dbReference>
<dbReference type="Proteomes" id="UP000288507">
    <property type="component" value="Unassembled WGS sequence"/>
</dbReference>
<comment type="caution">
    <text evidence="2">The sequence shown here is derived from an EMBL/GenBank/DDBJ whole genome shotgun (WGS) entry which is preliminary data.</text>
</comment>
<protein>
    <submittedName>
        <fullName evidence="2">Uncharacterized protein</fullName>
    </submittedName>
</protein>
<evidence type="ECO:0000313" key="1">
    <source>
        <dbReference type="EMBL" id="RTI48483.1"/>
    </source>
</evidence>
<name>A0A430VBI1_CAMJU</name>
<reference evidence="2 3" key="2">
    <citation type="journal article" date="2019" name="Appl. Environ. Microbiol.">
        <title>Population genetics and characterization of Campylobacter jejuni isolates in western jackdaws and game birds in Finland.</title>
        <authorList>
            <person name="Kovanen S."/>
            <person name="Rossi M."/>
            <person name="Pohja-Mykra M."/>
            <person name="Nieminen T."/>
            <person name="Raunio-Saarnisto M."/>
            <person name="Sauvala M."/>
            <person name="Fredriksson-Ahomaa M."/>
            <person name="Hanninen M.L."/>
            <person name="Kivisto R."/>
        </authorList>
    </citation>
    <scope>NUCLEOTIDE SEQUENCE [LARGE SCALE GENOMIC DNA]</scope>
    <source>
        <strain evidence="2 3">CB313</strain>
        <strain evidence="1">SO-26</strain>
    </source>
</reference>
<dbReference type="AlphaFoldDB" id="A0A430VBI1"/>
<proteinExistence type="predicted"/>
<organism evidence="2 3">
    <name type="scientific">Campylobacter jejuni</name>
    <dbReference type="NCBI Taxonomy" id="197"/>
    <lineage>
        <taxon>Bacteria</taxon>
        <taxon>Pseudomonadati</taxon>
        <taxon>Campylobacterota</taxon>
        <taxon>Epsilonproteobacteria</taxon>
        <taxon>Campylobacterales</taxon>
        <taxon>Campylobacteraceae</taxon>
        <taxon>Campylobacter</taxon>
    </lineage>
</organism>
<sequence length="66" mass="7954">MEFNEIADRLHLSTTQVRMAYYTGVRKLRKELAKRGIKYHDYFYFHQDITPRYIGSGRVIEERVGE</sequence>
<dbReference type="InterPro" id="IPR013324">
    <property type="entry name" value="RNA_pol_sigma_r3/r4-like"/>
</dbReference>
<dbReference type="EMBL" id="PQZD01000003">
    <property type="protein sequence ID" value="RTI48483.1"/>
    <property type="molecule type" value="Genomic_DNA"/>
</dbReference>
<dbReference type="SUPFAM" id="SSF88659">
    <property type="entry name" value="Sigma3 and sigma4 domains of RNA polymerase sigma factors"/>
    <property type="match status" value="1"/>
</dbReference>
<dbReference type="InterPro" id="IPR036388">
    <property type="entry name" value="WH-like_DNA-bd_sf"/>
</dbReference>